<reference evidence="1 2" key="1">
    <citation type="submission" date="2022-04" db="EMBL/GenBank/DDBJ databases">
        <title>Positive selection, recombination, and allopatry shape intraspecific diversity of widespread and dominant cyanobacteria.</title>
        <authorList>
            <person name="Wei J."/>
            <person name="Shu W."/>
            <person name="Hu C."/>
        </authorList>
    </citation>
    <scope>NUCLEOTIDE SEQUENCE [LARGE SCALE GENOMIC DNA]</scope>
    <source>
        <strain evidence="1 2">AS-A4</strain>
    </source>
</reference>
<keyword evidence="2" id="KW-1185">Reference proteome</keyword>
<evidence type="ECO:0000313" key="1">
    <source>
        <dbReference type="EMBL" id="MEP1057674.1"/>
    </source>
</evidence>
<protein>
    <submittedName>
        <fullName evidence="1">Uncharacterized protein</fullName>
    </submittedName>
</protein>
<dbReference type="EMBL" id="JAMPLM010000002">
    <property type="protein sequence ID" value="MEP1057674.1"/>
    <property type="molecule type" value="Genomic_DNA"/>
</dbReference>
<accession>A0ABV0KH71</accession>
<evidence type="ECO:0000313" key="2">
    <source>
        <dbReference type="Proteomes" id="UP001476950"/>
    </source>
</evidence>
<dbReference type="Proteomes" id="UP001476950">
    <property type="component" value="Unassembled WGS sequence"/>
</dbReference>
<sequence length="91" mass="10729">MPLTLEEQFEAAKLEKSAELYGWQMIREDLESPTYTMNDLFLTGLPLYLGRMQWTGHECGWALYAHVPQFREVEKFLTAFGCKFFWDMPPT</sequence>
<organism evidence="1 2">
    <name type="scientific">Stenomitos frigidus AS-A4</name>
    <dbReference type="NCBI Taxonomy" id="2933935"/>
    <lineage>
        <taxon>Bacteria</taxon>
        <taxon>Bacillati</taxon>
        <taxon>Cyanobacteriota</taxon>
        <taxon>Cyanophyceae</taxon>
        <taxon>Leptolyngbyales</taxon>
        <taxon>Leptolyngbyaceae</taxon>
        <taxon>Stenomitos</taxon>
    </lineage>
</organism>
<gene>
    <name evidence="1" type="ORF">NDI38_04430</name>
</gene>
<name>A0ABV0KH71_9CYAN</name>
<dbReference type="RefSeq" id="WP_190450679.1">
    <property type="nucleotide sequence ID" value="NZ_JAMPLM010000002.1"/>
</dbReference>
<comment type="caution">
    <text evidence="1">The sequence shown here is derived from an EMBL/GenBank/DDBJ whole genome shotgun (WGS) entry which is preliminary data.</text>
</comment>
<proteinExistence type="predicted"/>